<reference evidence="5" key="2">
    <citation type="journal article" date="2023" name="IMA Fungus">
        <title>Comparative genomic study of the Penicillium genus elucidates a diverse pangenome and 15 lateral gene transfer events.</title>
        <authorList>
            <person name="Petersen C."/>
            <person name="Sorensen T."/>
            <person name="Nielsen M.R."/>
            <person name="Sondergaard T.E."/>
            <person name="Sorensen J.L."/>
            <person name="Fitzpatrick D.A."/>
            <person name="Frisvad J.C."/>
            <person name="Nielsen K.L."/>
        </authorList>
    </citation>
    <scope>NUCLEOTIDE SEQUENCE</scope>
    <source>
        <strain evidence="5">IBT 34128</strain>
    </source>
</reference>
<evidence type="ECO:0000313" key="5">
    <source>
        <dbReference type="EMBL" id="KAJ5105522.1"/>
    </source>
</evidence>
<comment type="caution">
    <text evidence="5">The sequence shown here is derived from an EMBL/GenBank/DDBJ whole genome shotgun (WGS) entry which is preliminary data.</text>
</comment>
<dbReference type="EMBL" id="JAPMSZ010000004">
    <property type="protein sequence ID" value="KAJ5105522.1"/>
    <property type="molecule type" value="Genomic_DNA"/>
</dbReference>
<evidence type="ECO:0000256" key="1">
    <source>
        <dbReference type="ARBA" id="ARBA00022527"/>
    </source>
</evidence>
<dbReference type="GO" id="GO:0004674">
    <property type="term" value="F:protein serine/threonine kinase activity"/>
    <property type="evidence" value="ECO:0007669"/>
    <property type="project" value="UniProtKB-KW"/>
</dbReference>
<accession>A0A9W9FSG5</accession>
<proteinExistence type="predicted"/>
<evidence type="ECO:0000313" key="6">
    <source>
        <dbReference type="Proteomes" id="UP001141434"/>
    </source>
</evidence>
<evidence type="ECO:0000256" key="2">
    <source>
        <dbReference type="ARBA" id="ARBA00022741"/>
    </source>
</evidence>
<name>A0A9W9FSG5_9EURO</name>
<dbReference type="InterPro" id="IPR000719">
    <property type="entry name" value="Prot_kinase_dom"/>
</dbReference>
<dbReference type="AlphaFoldDB" id="A0A9W9FSG5"/>
<dbReference type="Gene3D" id="3.30.200.20">
    <property type="entry name" value="Phosphorylase Kinase, domain 1"/>
    <property type="match status" value="1"/>
</dbReference>
<dbReference type="RefSeq" id="XP_056514518.1">
    <property type="nucleotide sequence ID" value="XM_056653451.1"/>
</dbReference>
<keyword evidence="3" id="KW-0067">ATP-binding</keyword>
<gene>
    <name evidence="5" type="ORF">NUU61_002869</name>
</gene>
<keyword evidence="1" id="KW-0418">Kinase</keyword>
<keyword evidence="6" id="KW-1185">Reference proteome</keyword>
<dbReference type="OrthoDB" id="5979581at2759"/>
<organism evidence="5 6">
    <name type="scientific">Penicillium alfredii</name>
    <dbReference type="NCBI Taxonomy" id="1506179"/>
    <lineage>
        <taxon>Eukaryota</taxon>
        <taxon>Fungi</taxon>
        <taxon>Dikarya</taxon>
        <taxon>Ascomycota</taxon>
        <taxon>Pezizomycotina</taxon>
        <taxon>Eurotiomycetes</taxon>
        <taxon>Eurotiomycetidae</taxon>
        <taxon>Eurotiales</taxon>
        <taxon>Aspergillaceae</taxon>
        <taxon>Penicillium</taxon>
    </lineage>
</organism>
<keyword evidence="2" id="KW-0547">Nucleotide-binding</keyword>
<feature type="domain" description="Protein kinase" evidence="4">
    <location>
        <begin position="1"/>
        <end position="314"/>
    </location>
</feature>
<sequence>MPFPLDEFEVIGLNGTHQCYTMIPVQCNLKEVSFNHLFPLEVTRALSYSLTLAIAYIQSRGYLHRVLSREVYLDVYIRNTLVKLHFAIDQLSIDEFYELYGDPDTVQITKRDRSPPPSNIPAKAVVPLYLGKIAEEFTLDDTHVLLSDFGESFNPTSEPRRSEDCHTPLAARPPEALFAPQAPLLFSADIWSLAKSIWEILGMKAIFSSEHYSSDELASQQIDILGPLPRDWWEQWPERSEFFHADGRPTKGRYVWPPIEQAFEEGIQNHRRVRQVGEYWSEESIAILDLMRRMLTFRPEDRPTAEEVLRSEWMAKWCLLDFERSWNSS</sequence>
<keyword evidence="1" id="KW-0808">Transferase</keyword>
<reference evidence="5" key="1">
    <citation type="submission" date="2022-11" db="EMBL/GenBank/DDBJ databases">
        <authorList>
            <person name="Petersen C."/>
        </authorList>
    </citation>
    <scope>NUCLEOTIDE SEQUENCE</scope>
    <source>
        <strain evidence="5">IBT 34128</strain>
    </source>
</reference>
<dbReference type="SUPFAM" id="SSF56112">
    <property type="entry name" value="Protein kinase-like (PK-like)"/>
    <property type="match status" value="1"/>
</dbReference>
<dbReference type="Proteomes" id="UP001141434">
    <property type="component" value="Unassembled WGS sequence"/>
</dbReference>
<evidence type="ECO:0000256" key="3">
    <source>
        <dbReference type="ARBA" id="ARBA00022840"/>
    </source>
</evidence>
<dbReference type="Gene3D" id="1.10.510.10">
    <property type="entry name" value="Transferase(Phosphotransferase) domain 1"/>
    <property type="match status" value="1"/>
</dbReference>
<keyword evidence="1" id="KW-0723">Serine/threonine-protein kinase</keyword>
<dbReference type="InterPro" id="IPR050117">
    <property type="entry name" value="MAPK"/>
</dbReference>
<dbReference type="Pfam" id="PF00069">
    <property type="entry name" value="Pkinase"/>
    <property type="match status" value="1"/>
</dbReference>
<dbReference type="InterPro" id="IPR011009">
    <property type="entry name" value="Kinase-like_dom_sf"/>
</dbReference>
<dbReference type="PROSITE" id="PS50011">
    <property type="entry name" value="PROTEIN_KINASE_DOM"/>
    <property type="match status" value="1"/>
</dbReference>
<dbReference type="SMART" id="SM00220">
    <property type="entry name" value="S_TKc"/>
    <property type="match status" value="1"/>
</dbReference>
<protein>
    <recommendedName>
        <fullName evidence="4">Protein kinase domain-containing protein</fullName>
    </recommendedName>
</protein>
<dbReference type="GeneID" id="81392619"/>
<dbReference type="GO" id="GO:0005524">
    <property type="term" value="F:ATP binding"/>
    <property type="evidence" value="ECO:0007669"/>
    <property type="project" value="UniProtKB-KW"/>
</dbReference>
<evidence type="ECO:0000259" key="4">
    <source>
        <dbReference type="PROSITE" id="PS50011"/>
    </source>
</evidence>
<dbReference type="PANTHER" id="PTHR24055">
    <property type="entry name" value="MITOGEN-ACTIVATED PROTEIN KINASE"/>
    <property type="match status" value="1"/>
</dbReference>